<dbReference type="CDD" id="cd22157">
    <property type="entry name" value="F-box_AtFBW1-like"/>
    <property type="match status" value="1"/>
</dbReference>
<proteinExistence type="predicted"/>
<dbReference type="InterPro" id="IPR001810">
    <property type="entry name" value="F-box_dom"/>
</dbReference>
<dbReference type="PANTHER" id="PTHR31111">
    <property type="entry name" value="BNAA05G37150D PROTEIN-RELATED"/>
    <property type="match status" value="1"/>
</dbReference>
<dbReference type="InterPro" id="IPR036047">
    <property type="entry name" value="F-box-like_dom_sf"/>
</dbReference>
<dbReference type="SMART" id="SM00256">
    <property type="entry name" value="FBOX"/>
    <property type="match status" value="1"/>
</dbReference>
<reference evidence="2" key="1">
    <citation type="journal article" date="2014" name="Nat. Commun.">
        <title>The emerging biofuel crop Camelina sativa retains a highly undifferentiated hexaploid genome structure.</title>
        <authorList>
            <person name="Kagale S."/>
            <person name="Koh C."/>
            <person name="Nixon J."/>
            <person name="Bollina V."/>
            <person name="Clarke W.E."/>
            <person name="Tuteja R."/>
            <person name="Spillane C."/>
            <person name="Robinson S.J."/>
            <person name="Links M.G."/>
            <person name="Clarke C."/>
            <person name="Higgins E.E."/>
            <person name="Huebert T."/>
            <person name="Sharpe A.G."/>
            <person name="Parkin I.A."/>
        </authorList>
    </citation>
    <scope>NUCLEOTIDE SEQUENCE [LARGE SCALE GENOMIC DNA]</scope>
    <source>
        <strain evidence="2">cv. DH55</strain>
    </source>
</reference>
<dbReference type="NCBIfam" id="TIGR01640">
    <property type="entry name" value="F_box_assoc_1"/>
    <property type="match status" value="1"/>
</dbReference>
<gene>
    <name evidence="3" type="primary">LOC104743680</name>
</gene>
<dbReference type="InterPro" id="IPR017451">
    <property type="entry name" value="F-box-assoc_interact_dom"/>
</dbReference>
<organism evidence="2 3">
    <name type="scientific">Camelina sativa</name>
    <name type="common">False flax</name>
    <name type="synonym">Myagrum sativum</name>
    <dbReference type="NCBI Taxonomy" id="90675"/>
    <lineage>
        <taxon>Eukaryota</taxon>
        <taxon>Viridiplantae</taxon>
        <taxon>Streptophyta</taxon>
        <taxon>Embryophyta</taxon>
        <taxon>Tracheophyta</taxon>
        <taxon>Spermatophyta</taxon>
        <taxon>Magnoliopsida</taxon>
        <taxon>eudicotyledons</taxon>
        <taxon>Gunneridae</taxon>
        <taxon>Pentapetalae</taxon>
        <taxon>rosids</taxon>
        <taxon>malvids</taxon>
        <taxon>Brassicales</taxon>
        <taxon>Brassicaceae</taxon>
        <taxon>Camelineae</taxon>
        <taxon>Camelina</taxon>
    </lineage>
</organism>
<dbReference type="GeneID" id="104743680"/>
<evidence type="ECO:0000313" key="2">
    <source>
        <dbReference type="Proteomes" id="UP000694864"/>
    </source>
</evidence>
<dbReference type="PANTHER" id="PTHR31111:SF130">
    <property type="entry name" value="F-BOX ASSOCIATED UBIQUITINATION EFFECTOR FAMILY PROTEIN"/>
    <property type="match status" value="1"/>
</dbReference>
<dbReference type="RefSeq" id="XP_010463034.1">
    <property type="nucleotide sequence ID" value="XM_010464732.1"/>
</dbReference>
<dbReference type="Pfam" id="PF08268">
    <property type="entry name" value="FBA_3"/>
    <property type="match status" value="1"/>
</dbReference>
<keyword evidence="2" id="KW-1185">Reference proteome</keyword>
<evidence type="ECO:0000259" key="1">
    <source>
        <dbReference type="PROSITE" id="PS50181"/>
    </source>
</evidence>
<reference evidence="3" key="2">
    <citation type="submission" date="2025-08" db="UniProtKB">
        <authorList>
            <consortium name="RefSeq"/>
        </authorList>
    </citation>
    <scope>IDENTIFICATION</scope>
    <source>
        <tissue evidence="3">Leaf</tissue>
    </source>
</reference>
<feature type="domain" description="F-box" evidence="1">
    <location>
        <begin position="1"/>
        <end position="47"/>
    </location>
</feature>
<dbReference type="Gene3D" id="1.20.1280.50">
    <property type="match status" value="1"/>
</dbReference>
<dbReference type="InterPro" id="IPR013187">
    <property type="entry name" value="F-box-assoc_dom_typ3"/>
</dbReference>
<dbReference type="SUPFAM" id="SSF81383">
    <property type="entry name" value="F-box domain"/>
    <property type="match status" value="1"/>
</dbReference>
<dbReference type="Pfam" id="PF00646">
    <property type="entry name" value="F-box"/>
    <property type="match status" value="1"/>
</dbReference>
<accession>A0ABM0VYE9</accession>
<sequence>MNSIPIDLFHEIFTRLPAKSIGKFCCVSKQWASILDRQDFTELFLTRSSTRPRLLFAVQRDGEWLFFSSPQTQNPYEKSSLALAADFHIKFRLDEGHYRCEYTSGLIYLSGTKGQVICNPITGQHAILPKADRELRSFLGFDPIDKQYKVLLINKIGDGERAYHILTLGSGIMRRICINEVLYYLAGLPDERYKYGSVGVVVCFNVRSEKFTFIDGE</sequence>
<evidence type="ECO:0000313" key="3">
    <source>
        <dbReference type="RefSeq" id="XP_010463034.1"/>
    </source>
</evidence>
<dbReference type="PROSITE" id="PS50181">
    <property type="entry name" value="FBOX"/>
    <property type="match status" value="1"/>
</dbReference>
<dbReference type="Proteomes" id="UP000694864">
    <property type="component" value="Chromosome 14"/>
</dbReference>
<protein>
    <submittedName>
        <fullName evidence="3">F-box protein At5g42430</fullName>
    </submittedName>
</protein>
<name>A0ABM0VYE9_CAMSA</name>